<dbReference type="AlphaFoldDB" id="A0A9X4S7K4"/>
<evidence type="ECO:0000256" key="1">
    <source>
        <dbReference type="SAM" id="MobiDB-lite"/>
    </source>
</evidence>
<evidence type="ECO:0000313" key="2">
    <source>
        <dbReference type="EMBL" id="MDG5974210.1"/>
    </source>
</evidence>
<gene>
    <name evidence="2" type="ORF">H010_03047</name>
</gene>
<name>A0A9X4S7K4_9BURK</name>
<reference evidence="2" key="1">
    <citation type="submission" date="2013-01" db="EMBL/GenBank/DDBJ databases">
        <title>Genome draft of Hydrogenophaga taeniospiralis 2K1.</title>
        <authorList>
            <person name="Gomila M."/>
            <person name="Lalucat J."/>
        </authorList>
    </citation>
    <scope>NUCLEOTIDE SEQUENCE</scope>
    <source>
        <strain evidence="2">CCUG 15921</strain>
    </source>
</reference>
<proteinExistence type="predicted"/>
<organism evidence="2 3">
    <name type="scientific">Hydrogenophaga taeniospiralis CCUG 15921</name>
    <dbReference type="NCBI Taxonomy" id="1281780"/>
    <lineage>
        <taxon>Bacteria</taxon>
        <taxon>Pseudomonadati</taxon>
        <taxon>Pseudomonadota</taxon>
        <taxon>Betaproteobacteria</taxon>
        <taxon>Burkholderiales</taxon>
        <taxon>Comamonadaceae</taxon>
        <taxon>Hydrogenophaga</taxon>
    </lineage>
</organism>
<dbReference type="EMBL" id="AOGK01000002">
    <property type="protein sequence ID" value="MDG5974210.1"/>
    <property type="molecule type" value="Genomic_DNA"/>
</dbReference>
<keyword evidence="3" id="KW-1185">Reference proteome</keyword>
<feature type="region of interest" description="Disordered" evidence="1">
    <location>
        <begin position="57"/>
        <end position="88"/>
    </location>
</feature>
<protein>
    <submittedName>
        <fullName evidence="2">Uncharacterized protein</fullName>
    </submittedName>
</protein>
<dbReference type="Proteomes" id="UP001152876">
    <property type="component" value="Unassembled WGS sequence"/>
</dbReference>
<feature type="compositionally biased region" description="Low complexity" evidence="1">
    <location>
        <begin position="57"/>
        <end position="86"/>
    </location>
</feature>
<comment type="caution">
    <text evidence="2">The sequence shown here is derived from an EMBL/GenBank/DDBJ whole genome shotgun (WGS) entry which is preliminary data.</text>
</comment>
<accession>A0A9X4S7K4</accession>
<evidence type="ECO:0000313" key="3">
    <source>
        <dbReference type="Proteomes" id="UP001152876"/>
    </source>
</evidence>
<sequence length="98" mass="10152">MPTTPHQHIATVMQLAADGAGAQATPGHEQVIRDSWLRCVLQHRLDGHPLRLTSTIPAATPSSASTSCSVNGSPSSTTPNTNANTGVRKVKVDICVAG</sequence>